<dbReference type="AlphaFoldDB" id="A0A699IX17"/>
<evidence type="ECO:0000256" key="1">
    <source>
        <dbReference type="SAM" id="SignalP"/>
    </source>
</evidence>
<evidence type="ECO:0000313" key="2">
    <source>
        <dbReference type="EMBL" id="GEZ93339.1"/>
    </source>
</evidence>
<reference evidence="2" key="1">
    <citation type="journal article" date="2019" name="Sci. Rep.">
        <title>Draft genome of Tanacetum cinerariifolium, the natural source of mosquito coil.</title>
        <authorList>
            <person name="Yamashiro T."/>
            <person name="Shiraishi A."/>
            <person name="Satake H."/>
            <person name="Nakayama K."/>
        </authorList>
    </citation>
    <scope>NUCLEOTIDE SEQUENCE</scope>
</reference>
<protein>
    <recommendedName>
        <fullName evidence="3">Secreted protein</fullName>
    </recommendedName>
</protein>
<comment type="caution">
    <text evidence="2">The sequence shown here is derived from an EMBL/GenBank/DDBJ whole genome shotgun (WGS) entry which is preliminary data.</text>
</comment>
<feature type="chain" id="PRO_5025444392" description="Secreted protein" evidence="1">
    <location>
        <begin position="19"/>
        <end position="81"/>
    </location>
</feature>
<proteinExistence type="predicted"/>
<organism evidence="2">
    <name type="scientific">Tanacetum cinerariifolium</name>
    <name type="common">Dalmatian daisy</name>
    <name type="synonym">Chrysanthemum cinerariifolium</name>
    <dbReference type="NCBI Taxonomy" id="118510"/>
    <lineage>
        <taxon>Eukaryota</taxon>
        <taxon>Viridiplantae</taxon>
        <taxon>Streptophyta</taxon>
        <taxon>Embryophyta</taxon>
        <taxon>Tracheophyta</taxon>
        <taxon>Spermatophyta</taxon>
        <taxon>Magnoliopsida</taxon>
        <taxon>eudicotyledons</taxon>
        <taxon>Gunneridae</taxon>
        <taxon>Pentapetalae</taxon>
        <taxon>asterids</taxon>
        <taxon>campanulids</taxon>
        <taxon>Asterales</taxon>
        <taxon>Asteraceae</taxon>
        <taxon>Asteroideae</taxon>
        <taxon>Anthemideae</taxon>
        <taxon>Anthemidinae</taxon>
        <taxon>Tanacetum</taxon>
    </lineage>
</organism>
<feature type="non-terminal residue" evidence="2">
    <location>
        <position position="81"/>
    </location>
</feature>
<sequence>MPPLWLLWWREQWGGGVRQLAVMVMVSSCGVSGGDDGVAGVVSTAAAVDGGGACGCSGDGDGGIRVVRMVMMFLSVVVAVG</sequence>
<name>A0A699IX17_TANCI</name>
<keyword evidence="1" id="KW-0732">Signal</keyword>
<feature type="signal peptide" evidence="1">
    <location>
        <begin position="1"/>
        <end position="18"/>
    </location>
</feature>
<evidence type="ECO:0008006" key="3">
    <source>
        <dbReference type="Google" id="ProtNLM"/>
    </source>
</evidence>
<accession>A0A699IX17</accession>
<gene>
    <name evidence="2" type="ORF">Tci_565312</name>
</gene>
<dbReference type="EMBL" id="BKCJ010344064">
    <property type="protein sequence ID" value="GEZ93339.1"/>
    <property type="molecule type" value="Genomic_DNA"/>
</dbReference>